<evidence type="ECO:0000313" key="1">
    <source>
        <dbReference type="EnsemblMetazoa" id="PPA38936.1"/>
    </source>
</evidence>
<accession>A0A8R1URK5</accession>
<protein>
    <submittedName>
        <fullName evidence="1">Uncharacterized protein</fullName>
    </submittedName>
</protein>
<proteinExistence type="predicted"/>
<evidence type="ECO:0000313" key="2">
    <source>
        <dbReference type="Proteomes" id="UP000005239"/>
    </source>
</evidence>
<accession>A0A2A6BD76</accession>
<reference evidence="1" key="2">
    <citation type="submission" date="2022-06" db="UniProtKB">
        <authorList>
            <consortium name="EnsemblMetazoa"/>
        </authorList>
    </citation>
    <scope>IDENTIFICATION</scope>
    <source>
        <strain evidence="1">PS312</strain>
    </source>
</reference>
<dbReference type="EnsemblMetazoa" id="PPA38936.1">
    <property type="protein sequence ID" value="PPA38936.1"/>
    <property type="gene ID" value="WBGene00277305"/>
</dbReference>
<sequence length="95" mass="10973">MHFLCNGPIVIDILLLFPLLLGLALLRPTLGGIIINYAEKLKLIIEEFEVLFSQVFSEVRPKRFNTIGTEKRKRTQIMKTVCFLLHLEGFMIELN</sequence>
<name>A0A2A6BD76_PRIPA</name>
<organism evidence="1 2">
    <name type="scientific">Pristionchus pacificus</name>
    <name type="common">Parasitic nematode worm</name>
    <dbReference type="NCBI Taxonomy" id="54126"/>
    <lineage>
        <taxon>Eukaryota</taxon>
        <taxon>Metazoa</taxon>
        <taxon>Ecdysozoa</taxon>
        <taxon>Nematoda</taxon>
        <taxon>Chromadorea</taxon>
        <taxon>Rhabditida</taxon>
        <taxon>Rhabditina</taxon>
        <taxon>Diplogasteromorpha</taxon>
        <taxon>Diplogasteroidea</taxon>
        <taxon>Neodiplogasteridae</taxon>
        <taxon>Pristionchus</taxon>
    </lineage>
</organism>
<reference evidence="2" key="1">
    <citation type="journal article" date="2008" name="Nat. Genet.">
        <title>The Pristionchus pacificus genome provides a unique perspective on nematode lifestyle and parasitism.</title>
        <authorList>
            <person name="Dieterich C."/>
            <person name="Clifton S.W."/>
            <person name="Schuster L.N."/>
            <person name="Chinwalla A."/>
            <person name="Delehaunty K."/>
            <person name="Dinkelacker I."/>
            <person name="Fulton L."/>
            <person name="Fulton R."/>
            <person name="Godfrey J."/>
            <person name="Minx P."/>
            <person name="Mitreva M."/>
            <person name="Roeseler W."/>
            <person name="Tian H."/>
            <person name="Witte H."/>
            <person name="Yang S.P."/>
            <person name="Wilson R.K."/>
            <person name="Sommer R.J."/>
        </authorList>
    </citation>
    <scope>NUCLEOTIDE SEQUENCE [LARGE SCALE GENOMIC DNA]</scope>
    <source>
        <strain evidence="2">PS312</strain>
    </source>
</reference>
<dbReference type="AlphaFoldDB" id="A0A2A6BD76"/>
<keyword evidence="2" id="KW-1185">Reference proteome</keyword>
<gene>
    <name evidence="1" type="primary">WBGene00277305</name>
</gene>
<dbReference type="Proteomes" id="UP000005239">
    <property type="component" value="Unassembled WGS sequence"/>
</dbReference>